<evidence type="ECO:0000313" key="3">
    <source>
        <dbReference type="Proteomes" id="UP001321760"/>
    </source>
</evidence>
<organism evidence="2 3">
    <name type="scientific">Podospora aff. communis PSN243</name>
    <dbReference type="NCBI Taxonomy" id="3040156"/>
    <lineage>
        <taxon>Eukaryota</taxon>
        <taxon>Fungi</taxon>
        <taxon>Dikarya</taxon>
        <taxon>Ascomycota</taxon>
        <taxon>Pezizomycotina</taxon>
        <taxon>Sordariomycetes</taxon>
        <taxon>Sordariomycetidae</taxon>
        <taxon>Sordariales</taxon>
        <taxon>Podosporaceae</taxon>
        <taxon>Podospora</taxon>
    </lineage>
</organism>
<keyword evidence="3" id="KW-1185">Reference proteome</keyword>
<proteinExistence type="predicted"/>
<name>A0AAV9G9B9_9PEZI</name>
<feature type="domain" description="2EXR" evidence="1">
    <location>
        <begin position="26"/>
        <end position="115"/>
    </location>
</feature>
<evidence type="ECO:0000259" key="1">
    <source>
        <dbReference type="Pfam" id="PF20150"/>
    </source>
</evidence>
<accession>A0AAV9G9B9</accession>
<dbReference type="Pfam" id="PF20150">
    <property type="entry name" value="2EXR"/>
    <property type="match status" value="1"/>
</dbReference>
<dbReference type="PANTHER" id="PTHR35910:SF1">
    <property type="entry name" value="2EXR DOMAIN-CONTAINING PROTEIN"/>
    <property type="match status" value="1"/>
</dbReference>
<dbReference type="EMBL" id="MU865973">
    <property type="protein sequence ID" value="KAK4444719.1"/>
    <property type="molecule type" value="Genomic_DNA"/>
</dbReference>
<dbReference type="Proteomes" id="UP001321760">
    <property type="component" value="Unassembled WGS sequence"/>
</dbReference>
<comment type="caution">
    <text evidence="2">The sequence shown here is derived from an EMBL/GenBank/DDBJ whole genome shotgun (WGS) entry which is preliminary data.</text>
</comment>
<reference evidence="2" key="2">
    <citation type="submission" date="2023-05" db="EMBL/GenBank/DDBJ databases">
        <authorList>
            <consortium name="Lawrence Berkeley National Laboratory"/>
            <person name="Steindorff A."/>
            <person name="Hensen N."/>
            <person name="Bonometti L."/>
            <person name="Westerberg I."/>
            <person name="Brannstrom I.O."/>
            <person name="Guillou S."/>
            <person name="Cros-Aarteil S."/>
            <person name="Calhoun S."/>
            <person name="Haridas S."/>
            <person name="Kuo A."/>
            <person name="Mondo S."/>
            <person name="Pangilinan J."/>
            <person name="Riley R."/>
            <person name="Labutti K."/>
            <person name="Andreopoulos B."/>
            <person name="Lipzen A."/>
            <person name="Chen C."/>
            <person name="Yanf M."/>
            <person name="Daum C."/>
            <person name="Ng V."/>
            <person name="Clum A."/>
            <person name="Ohm R."/>
            <person name="Martin F."/>
            <person name="Silar P."/>
            <person name="Natvig D."/>
            <person name="Lalanne C."/>
            <person name="Gautier V."/>
            <person name="Ament-Velasquez S.L."/>
            <person name="Kruys A."/>
            <person name="Hutchinson M.I."/>
            <person name="Powell A.J."/>
            <person name="Barry K."/>
            <person name="Miller A.N."/>
            <person name="Grigoriev I.V."/>
            <person name="Debuchy R."/>
            <person name="Gladieux P."/>
            <person name="Thoren M.H."/>
            <person name="Johannesson H."/>
        </authorList>
    </citation>
    <scope>NUCLEOTIDE SEQUENCE</scope>
    <source>
        <strain evidence="2">PSN243</strain>
    </source>
</reference>
<dbReference type="InterPro" id="IPR045518">
    <property type="entry name" value="2EXR"/>
</dbReference>
<sequence>MLSRNTPNHLHRARPPEIASASHATFHPFPRLPFELRRCIYLMATPPRLVMVRSDPPFPVPKKKEYSLFSTAPIPRLLHTCFESRRTLVEYGYQLAFRTPFAEPRTWFHFDHDVVYMNGSPPDTAWERIYLNERHWVDCPRCRCPIHTRFLDSYDLVRIRRLALIDTDFPSDFEVTVSFEIQSPPMELTSALQHCQHLEELFLVQERVSRHETLCRFSGRLFGGRGIQETTLETWELMECDEADVMPPLIAEKTRDIRLVHSIVSKLSNAIPDPWWRYAMFIVWRDTHGGSHEGFFEHYSLKAEEALRRQRDQYLEESPRYTESWNIPKLRFAIVGRPSVLQAVRRARSTYHRALEYLPPSESGGGKWFRLNMPPGWDPDQPGSWERQVQEAETWEKDLVDEAAELMERHDFQRYKVECLELDALIDRYHQCLELERRISQHHVTAREAIDGAAEGARLQLEVDRRPGTDERVGSHSQGV</sequence>
<evidence type="ECO:0000313" key="2">
    <source>
        <dbReference type="EMBL" id="KAK4444719.1"/>
    </source>
</evidence>
<gene>
    <name evidence="2" type="ORF">QBC34DRAFT_414544</name>
</gene>
<protein>
    <recommendedName>
        <fullName evidence="1">2EXR domain-containing protein</fullName>
    </recommendedName>
</protein>
<dbReference type="AlphaFoldDB" id="A0AAV9G9B9"/>
<reference evidence="2" key="1">
    <citation type="journal article" date="2023" name="Mol. Phylogenet. Evol.">
        <title>Genome-scale phylogeny and comparative genomics of the fungal order Sordariales.</title>
        <authorList>
            <person name="Hensen N."/>
            <person name="Bonometti L."/>
            <person name="Westerberg I."/>
            <person name="Brannstrom I.O."/>
            <person name="Guillou S."/>
            <person name="Cros-Aarteil S."/>
            <person name="Calhoun S."/>
            <person name="Haridas S."/>
            <person name="Kuo A."/>
            <person name="Mondo S."/>
            <person name="Pangilinan J."/>
            <person name="Riley R."/>
            <person name="LaButti K."/>
            <person name="Andreopoulos B."/>
            <person name="Lipzen A."/>
            <person name="Chen C."/>
            <person name="Yan M."/>
            <person name="Daum C."/>
            <person name="Ng V."/>
            <person name="Clum A."/>
            <person name="Steindorff A."/>
            <person name="Ohm R.A."/>
            <person name="Martin F."/>
            <person name="Silar P."/>
            <person name="Natvig D.O."/>
            <person name="Lalanne C."/>
            <person name="Gautier V."/>
            <person name="Ament-Velasquez S.L."/>
            <person name="Kruys A."/>
            <person name="Hutchinson M.I."/>
            <person name="Powell A.J."/>
            <person name="Barry K."/>
            <person name="Miller A.N."/>
            <person name="Grigoriev I.V."/>
            <person name="Debuchy R."/>
            <person name="Gladieux P."/>
            <person name="Hiltunen Thoren M."/>
            <person name="Johannesson H."/>
        </authorList>
    </citation>
    <scope>NUCLEOTIDE SEQUENCE</scope>
    <source>
        <strain evidence="2">PSN243</strain>
    </source>
</reference>
<dbReference type="PANTHER" id="PTHR35910">
    <property type="entry name" value="2EXR DOMAIN-CONTAINING PROTEIN"/>
    <property type="match status" value="1"/>
</dbReference>